<dbReference type="PANTHER" id="PTHR42850">
    <property type="entry name" value="METALLOPHOSPHOESTERASE"/>
    <property type="match status" value="1"/>
</dbReference>
<sequence>MRFLSQLIGYRRPVFNAPLQPEDPFVVVGDIHGCDGLLAQLLERVAMVPQCPDQLVFVGDYIDRGEHSAEVLFRLQALSQSTGAICLMGNHEQMMLDFLENPAKNGPRWLRYGGLQTLASFGLGHIAEAAPDETWQAARDDLRRAMGPELEFWIRSLPVYWRSGNMAVVHAGADPQVRLSEQERRSLLWGHPDFPRTPRRDGLWVIHGHTIVDRIAAEQGRIGIDTGAYATGRLSAAFVSAADVEILST</sequence>
<protein>
    <submittedName>
        <fullName evidence="2">Serine/threonine protein phosphatase</fullName>
    </submittedName>
</protein>
<dbReference type="Pfam" id="PF00149">
    <property type="entry name" value="Metallophos"/>
    <property type="match status" value="1"/>
</dbReference>
<accession>A0A2M8IZM6</accession>
<dbReference type="InterPro" id="IPR050126">
    <property type="entry name" value="Ap4A_hydrolase"/>
</dbReference>
<evidence type="ECO:0000313" key="2">
    <source>
        <dbReference type="EMBL" id="PJE35954.1"/>
    </source>
</evidence>
<dbReference type="GO" id="GO:0016791">
    <property type="term" value="F:phosphatase activity"/>
    <property type="evidence" value="ECO:0007669"/>
    <property type="project" value="TreeGrafter"/>
</dbReference>
<dbReference type="AlphaFoldDB" id="A0A2M8IZM6"/>
<organism evidence="2 3">
    <name type="scientific">Pseudooceanicola lipolyticus</name>
    <dbReference type="NCBI Taxonomy" id="2029104"/>
    <lineage>
        <taxon>Bacteria</taxon>
        <taxon>Pseudomonadati</taxon>
        <taxon>Pseudomonadota</taxon>
        <taxon>Alphaproteobacteria</taxon>
        <taxon>Rhodobacterales</taxon>
        <taxon>Paracoccaceae</taxon>
        <taxon>Pseudooceanicola</taxon>
    </lineage>
</organism>
<gene>
    <name evidence="2" type="ORF">CVM52_14445</name>
</gene>
<reference evidence="2 3" key="1">
    <citation type="journal article" date="2018" name="Int. J. Syst. Evol. Microbiol.">
        <title>Pseudooceanicola lipolyticus sp. nov., a marine alphaproteobacterium, reclassification of Oceanicola flagellatus as Pseudooceanicola flagellatus comb. nov. and emended description of the genus Pseudooceanicola.</title>
        <authorList>
            <person name="Huang M.-M."/>
            <person name="Guo L.-L."/>
            <person name="Wu Y.-H."/>
            <person name="Lai Q.-L."/>
            <person name="Shao Z.-Z."/>
            <person name="Wang C.-S."/>
            <person name="Wu M."/>
            <person name="Xu X.-W."/>
        </authorList>
    </citation>
    <scope>NUCLEOTIDE SEQUENCE [LARGE SCALE GENOMIC DNA]</scope>
    <source>
        <strain evidence="2 3">157</strain>
    </source>
</reference>
<dbReference type="Gene3D" id="3.60.21.10">
    <property type="match status" value="1"/>
</dbReference>
<evidence type="ECO:0000259" key="1">
    <source>
        <dbReference type="Pfam" id="PF00149"/>
    </source>
</evidence>
<dbReference type="Proteomes" id="UP000231553">
    <property type="component" value="Unassembled WGS sequence"/>
</dbReference>
<dbReference type="PRINTS" id="PR00114">
    <property type="entry name" value="STPHPHTASE"/>
</dbReference>
<dbReference type="GO" id="GO:0005737">
    <property type="term" value="C:cytoplasm"/>
    <property type="evidence" value="ECO:0007669"/>
    <property type="project" value="TreeGrafter"/>
</dbReference>
<dbReference type="InterPro" id="IPR006186">
    <property type="entry name" value="Ser/Thr-sp_prot-phosphatase"/>
</dbReference>
<dbReference type="EMBL" id="PGTB01000063">
    <property type="protein sequence ID" value="PJE35954.1"/>
    <property type="molecule type" value="Genomic_DNA"/>
</dbReference>
<keyword evidence="3" id="KW-1185">Reference proteome</keyword>
<dbReference type="GO" id="GO:0110154">
    <property type="term" value="P:RNA decapping"/>
    <property type="evidence" value="ECO:0007669"/>
    <property type="project" value="TreeGrafter"/>
</dbReference>
<evidence type="ECO:0000313" key="3">
    <source>
        <dbReference type="Proteomes" id="UP000231553"/>
    </source>
</evidence>
<dbReference type="InterPro" id="IPR004843">
    <property type="entry name" value="Calcineurin-like_PHP"/>
</dbReference>
<comment type="caution">
    <text evidence="2">The sequence shown here is derived from an EMBL/GenBank/DDBJ whole genome shotgun (WGS) entry which is preliminary data.</text>
</comment>
<dbReference type="CDD" id="cd00144">
    <property type="entry name" value="MPP_PPP_family"/>
    <property type="match status" value="1"/>
</dbReference>
<proteinExistence type="predicted"/>
<dbReference type="RefSeq" id="WP_100163195.1">
    <property type="nucleotide sequence ID" value="NZ_PGTB01000063.1"/>
</dbReference>
<feature type="domain" description="Calcineurin-like phosphoesterase" evidence="1">
    <location>
        <begin position="24"/>
        <end position="210"/>
    </location>
</feature>
<dbReference type="InterPro" id="IPR029052">
    <property type="entry name" value="Metallo-depent_PP-like"/>
</dbReference>
<dbReference type="PANTHER" id="PTHR42850:SF4">
    <property type="entry name" value="ZINC-DEPENDENT ENDOPOLYPHOSPHATASE"/>
    <property type="match status" value="1"/>
</dbReference>
<dbReference type="OrthoDB" id="9807890at2"/>
<dbReference type="SUPFAM" id="SSF56300">
    <property type="entry name" value="Metallo-dependent phosphatases"/>
    <property type="match status" value="1"/>
</dbReference>
<dbReference type="GO" id="GO:0008803">
    <property type="term" value="F:bis(5'-nucleosyl)-tetraphosphatase (symmetrical) activity"/>
    <property type="evidence" value="ECO:0007669"/>
    <property type="project" value="TreeGrafter"/>
</dbReference>
<name>A0A2M8IZM6_9RHOB</name>